<keyword evidence="1" id="KW-0285">Flavoprotein</keyword>
<dbReference type="EMBL" id="CP067140">
    <property type="protein sequence ID" value="WCR02979.1"/>
    <property type="molecule type" value="Genomic_DNA"/>
</dbReference>
<dbReference type="InterPro" id="IPR006094">
    <property type="entry name" value="Oxid_FAD_bind_N"/>
</dbReference>
<reference evidence="3 5" key="1">
    <citation type="submission" date="2017-01" db="EMBL/GenBank/DDBJ databases">
        <authorList>
            <person name="Varghese N."/>
            <person name="Submissions S."/>
        </authorList>
    </citation>
    <scope>NUCLEOTIDE SEQUENCE [LARGE SCALE GENOMIC DNA]</scope>
    <source>
        <strain evidence="3 5">DSM 18447</strain>
    </source>
</reference>
<dbReference type="SUPFAM" id="SSF56176">
    <property type="entry name" value="FAD-binding/transporter-associated domain-like"/>
    <property type="match status" value="1"/>
</dbReference>
<reference evidence="4 6" key="2">
    <citation type="submission" date="2021-01" db="EMBL/GenBank/DDBJ databases">
        <title>Biogeographic distribution of Paracoccus.</title>
        <authorList>
            <person name="Hollensteiner J."/>
            <person name="Leineberger J."/>
            <person name="Brinkhoff T."/>
            <person name="Daniel R."/>
        </authorList>
    </citation>
    <scope>NUCLEOTIDE SEQUENCE [LARGE SCALE GENOMIC DNA]</scope>
    <source>
        <strain evidence="4 6">DSM 18447</strain>
    </source>
</reference>
<evidence type="ECO:0000313" key="6">
    <source>
        <dbReference type="Proteomes" id="UP001215549"/>
    </source>
</evidence>
<evidence type="ECO:0000313" key="3">
    <source>
        <dbReference type="EMBL" id="SIT16320.1"/>
    </source>
</evidence>
<accession>A0AA45W8E4</accession>
<evidence type="ECO:0000256" key="1">
    <source>
        <dbReference type="ARBA" id="ARBA00022827"/>
    </source>
</evidence>
<dbReference type="EMBL" id="FTOU01000028">
    <property type="protein sequence ID" value="SIT16320.1"/>
    <property type="molecule type" value="Genomic_DNA"/>
</dbReference>
<name>A0AA45W8E4_9RHOB</name>
<dbReference type="Gene3D" id="3.30.465.10">
    <property type="match status" value="1"/>
</dbReference>
<evidence type="ECO:0000313" key="4">
    <source>
        <dbReference type="EMBL" id="WCR02979.1"/>
    </source>
</evidence>
<keyword evidence="1" id="KW-0274">FAD</keyword>
<protein>
    <submittedName>
        <fullName evidence="4">FAD-binding oxidoreductase</fullName>
    </submittedName>
    <submittedName>
        <fullName evidence="3">FAD/FMN-containing dehydrogenase</fullName>
    </submittedName>
</protein>
<dbReference type="RefSeq" id="WP_076528826.1">
    <property type="nucleotide sequence ID" value="NZ_FTOU01000028.1"/>
</dbReference>
<proteinExistence type="predicted"/>
<dbReference type="GO" id="GO:0071949">
    <property type="term" value="F:FAD binding"/>
    <property type="evidence" value="ECO:0007669"/>
    <property type="project" value="InterPro"/>
</dbReference>
<dbReference type="AlphaFoldDB" id="A0AA45W8E4"/>
<dbReference type="PANTHER" id="PTHR43762">
    <property type="entry name" value="L-GULONOLACTONE OXIDASE"/>
    <property type="match status" value="1"/>
</dbReference>
<dbReference type="Proteomes" id="UP000186216">
    <property type="component" value="Unassembled WGS sequence"/>
</dbReference>
<sequence>MTDGENRIAELTGWGRYPRRRGAFIRPRNLDDLRAMIGKGGVVARGNGRAYGDSAIGAAATLDMRRLNRMLSFDAQTGCLVAEAGVILGDVIATFLPRGWFPWVTPGTKFVTLGGAIAADIHGKNHHRDGSFGNFVEWIDVMGADGEITRASREENADLFAWSVGGMGLTGVILRACIRLRPVESGWIAQQTVAAPNLAEAMDVFESANDATYSVAWVDCIASGAALGRSLVMTGEHVGAEELPHAYRSHPFRTPRKRNLSVPFNAPTGILNRFSVRAFNAFYWRRAQRASRETLVDWDSYFYPLDAVLGWNRIYGRRGFLQFQCVLPLESSKAGLAALLSETAASGQGSFLTVLKRFGQQNGRFSFPMPGYTLALDFPVSARTFSLLDRLDAITLDHGGRFYLAKDARLTATTLRQADPRADAFCTMRQESDLDQAFASAQSERLLL</sequence>
<evidence type="ECO:0000259" key="2">
    <source>
        <dbReference type="PROSITE" id="PS51387"/>
    </source>
</evidence>
<dbReference type="PROSITE" id="PS51387">
    <property type="entry name" value="FAD_PCMH"/>
    <property type="match status" value="1"/>
</dbReference>
<dbReference type="Pfam" id="PF01565">
    <property type="entry name" value="FAD_binding_4"/>
    <property type="match status" value="1"/>
</dbReference>
<dbReference type="InterPro" id="IPR010031">
    <property type="entry name" value="FAD_lactone_oxidase-like"/>
</dbReference>
<feature type="domain" description="FAD-binding PCMH-type" evidence="2">
    <location>
        <begin position="17"/>
        <end position="183"/>
    </location>
</feature>
<dbReference type="InterPro" id="IPR016166">
    <property type="entry name" value="FAD-bd_PCMH"/>
</dbReference>
<dbReference type="GO" id="GO:0080049">
    <property type="term" value="F:L-gulono-1,4-lactone dehydrogenase activity"/>
    <property type="evidence" value="ECO:0007669"/>
    <property type="project" value="TreeGrafter"/>
</dbReference>
<gene>
    <name evidence="4" type="ORF">JHX88_19610</name>
    <name evidence="3" type="ORF">SAMN05421772_12810</name>
</gene>
<keyword evidence="6" id="KW-1185">Reference proteome</keyword>
<organism evidence="3 5">
    <name type="scientific">Paracoccus saliphilus</name>
    <dbReference type="NCBI Taxonomy" id="405559"/>
    <lineage>
        <taxon>Bacteria</taxon>
        <taxon>Pseudomonadati</taxon>
        <taxon>Pseudomonadota</taxon>
        <taxon>Alphaproteobacteria</taxon>
        <taxon>Rhodobacterales</taxon>
        <taxon>Paracoccaceae</taxon>
        <taxon>Paracoccus</taxon>
    </lineage>
</organism>
<evidence type="ECO:0000313" key="5">
    <source>
        <dbReference type="Proteomes" id="UP000186216"/>
    </source>
</evidence>
<dbReference type="Proteomes" id="UP001215549">
    <property type="component" value="Chromosome"/>
</dbReference>
<dbReference type="InterPro" id="IPR036318">
    <property type="entry name" value="FAD-bd_PCMH-like_sf"/>
</dbReference>
<dbReference type="InterPro" id="IPR016169">
    <property type="entry name" value="FAD-bd_PCMH_sub2"/>
</dbReference>
<dbReference type="GO" id="GO:0016899">
    <property type="term" value="F:oxidoreductase activity, acting on the CH-OH group of donors, oxygen as acceptor"/>
    <property type="evidence" value="ECO:0007669"/>
    <property type="project" value="InterPro"/>
</dbReference>
<dbReference type="PANTHER" id="PTHR43762:SF1">
    <property type="entry name" value="D-ARABINONO-1,4-LACTONE OXIDASE"/>
    <property type="match status" value="1"/>
</dbReference>